<name>B4JV13_DROGR</name>
<evidence type="ECO:0000313" key="6">
    <source>
        <dbReference type="Proteomes" id="UP000001070"/>
    </source>
</evidence>
<evidence type="ECO:0000256" key="2">
    <source>
        <dbReference type="ARBA" id="ARBA00023108"/>
    </source>
</evidence>
<dbReference type="AlphaFoldDB" id="B4JV13"/>
<dbReference type="FunFam" id="3.15.10.30:FF:000001">
    <property type="entry name" value="Takeout-like protein 1"/>
    <property type="match status" value="1"/>
</dbReference>
<dbReference type="PANTHER" id="PTHR11008:SF32">
    <property type="entry name" value="CIRCADIAN CLOCK-CONTROLLED PROTEIN DAYWAKE-RELATED"/>
    <property type="match status" value="1"/>
</dbReference>
<dbReference type="OrthoDB" id="8186595at2759"/>
<dbReference type="GO" id="GO:0005615">
    <property type="term" value="C:extracellular space"/>
    <property type="evidence" value="ECO:0007669"/>
    <property type="project" value="TreeGrafter"/>
</dbReference>
<protein>
    <submittedName>
        <fullName evidence="5">GH17382</fullName>
    </submittedName>
</protein>
<organism evidence="6">
    <name type="scientific">Drosophila grimshawi</name>
    <name type="common">Hawaiian fruit fly</name>
    <name type="synonym">Idiomyia grimshawi</name>
    <dbReference type="NCBI Taxonomy" id="7222"/>
    <lineage>
        <taxon>Eukaryota</taxon>
        <taxon>Metazoa</taxon>
        <taxon>Ecdysozoa</taxon>
        <taxon>Arthropoda</taxon>
        <taxon>Hexapoda</taxon>
        <taxon>Insecta</taxon>
        <taxon>Pterygota</taxon>
        <taxon>Neoptera</taxon>
        <taxon>Endopterygota</taxon>
        <taxon>Diptera</taxon>
        <taxon>Brachycera</taxon>
        <taxon>Muscomorpha</taxon>
        <taxon>Ephydroidea</taxon>
        <taxon>Drosophilidae</taxon>
        <taxon>Drosophila</taxon>
        <taxon>Hawaiian Drosophila</taxon>
    </lineage>
</organism>
<dbReference type="InParanoid" id="B4JV13"/>
<dbReference type="OMA" id="INENWRE"/>
<dbReference type="Proteomes" id="UP000001070">
    <property type="component" value="Unassembled WGS sequence"/>
</dbReference>
<accession>B4JV13</accession>
<dbReference type="GO" id="GO:0007623">
    <property type="term" value="P:circadian rhythm"/>
    <property type="evidence" value="ECO:0007669"/>
    <property type="project" value="UniProtKB-ARBA"/>
</dbReference>
<keyword evidence="6" id="KW-1185">Reference proteome</keyword>
<keyword evidence="2" id="KW-0090">Biological rhythms</keyword>
<feature type="signal peptide" evidence="4">
    <location>
        <begin position="1"/>
        <end position="20"/>
    </location>
</feature>
<proteinExistence type="inferred from homology"/>
<dbReference type="EMBL" id="CH916374">
    <property type="protein sequence ID" value="EDV91333.1"/>
    <property type="molecule type" value="Genomic_DNA"/>
</dbReference>
<reference evidence="5 6" key="1">
    <citation type="journal article" date="2007" name="Nature">
        <title>Evolution of genes and genomes on the Drosophila phylogeny.</title>
        <authorList>
            <consortium name="Drosophila 12 Genomes Consortium"/>
            <person name="Clark A.G."/>
            <person name="Eisen M.B."/>
            <person name="Smith D.R."/>
            <person name="Bergman C.M."/>
            <person name="Oliver B."/>
            <person name="Markow T.A."/>
            <person name="Kaufman T.C."/>
            <person name="Kellis M."/>
            <person name="Gelbart W."/>
            <person name="Iyer V.N."/>
            <person name="Pollard D.A."/>
            <person name="Sackton T.B."/>
            <person name="Larracuente A.M."/>
            <person name="Singh N.D."/>
            <person name="Abad J.P."/>
            <person name="Abt D.N."/>
            <person name="Adryan B."/>
            <person name="Aguade M."/>
            <person name="Akashi H."/>
            <person name="Anderson W.W."/>
            <person name="Aquadro C.F."/>
            <person name="Ardell D.H."/>
            <person name="Arguello R."/>
            <person name="Artieri C.G."/>
            <person name="Barbash D.A."/>
            <person name="Barker D."/>
            <person name="Barsanti P."/>
            <person name="Batterham P."/>
            <person name="Batzoglou S."/>
            <person name="Begun D."/>
            <person name="Bhutkar A."/>
            <person name="Blanco E."/>
            <person name="Bosak S.A."/>
            <person name="Bradley R.K."/>
            <person name="Brand A.D."/>
            <person name="Brent M.R."/>
            <person name="Brooks A.N."/>
            <person name="Brown R.H."/>
            <person name="Butlin R.K."/>
            <person name="Caggese C."/>
            <person name="Calvi B.R."/>
            <person name="Bernardo de Carvalho A."/>
            <person name="Caspi A."/>
            <person name="Castrezana S."/>
            <person name="Celniker S.E."/>
            <person name="Chang J.L."/>
            <person name="Chapple C."/>
            <person name="Chatterji S."/>
            <person name="Chinwalla A."/>
            <person name="Civetta A."/>
            <person name="Clifton S.W."/>
            <person name="Comeron J.M."/>
            <person name="Costello J.C."/>
            <person name="Coyne J.A."/>
            <person name="Daub J."/>
            <person name="David R.G."/>
            <person name="Delcher A.L."/>
            <person name="Delehaunty K."/>
            <person name="Do C.B."/>
            <person name="Ebling H."/>
            <person name="Edwards K."/>
            <person name="Eickbush T."/>
            <person name="Evans J.D."/>
            <person name="Filipski A."/>
            <person name="Findeiss S."/>
            <person name="Freyhult E."/>
            <person name="Fulton L."/>
            <person name="Fulton R."/>
            <person name="Garcia A.C."/>
            <person name="Gardiner A."/>
            <person name="Garfield D.A."/>
            <person name="Garvin B.E."/>
            <person name="Gibson G."/>
            <person name="Gilbert D."/>
            <person name="Gnerre S."/>
            <person name="Godfrey J."/>
            <person name="Good R."/>
            <person name="Gotea V."/>
            <person name="Gravely B."/>
            <person name="Greenberg A.J."/>
            <person name="Griffiths-Jones S."/>
            <person name="Gross S."/>
            <person name="Guigo R."/>
            <person name="Gustafson E.A."/>
            <person name="Haerty W."/>
            <person name="Hahn M.W."/>
            <person name="Halligan D.L."/>
            <person name="Halpern A.L."/>
            <person name="Halter G.M."/>
            <person name="Han M.V."/>
            <person name="Heger A."/>
            <person name="Hillier L."/>
            <person name="Hinrichs A.S."/>
            <person name="Holmes I."/>
            <person name="Hoskins R.A."/>
            <person name="Hubisz M.J."/>
            <person name="Hultmark D."/>
            <person name="Huntley M.A."/>
            <person name="Jaffe D.B."/>
            <person name="Jagadeeshan S."/>
            <person name="Jeck W.R."/>
            <person name="Johnson J."/>
            <person name="Jones C.D."/>
            <person name="Jordan W.C."/>
            <person name="Karpen G.H."/>
            <person name="Kataoka E."/>
            <person name="Keightley P.D."/>
            <person name="Kheradpour P."/>
            <person name="Kirkness E.F."/>
            <person name="Koerich L.B."/>
            <person name="Kristiansen K."/>
            <person name="Kudrna D."/>
            <person name="Kulathinal R.J."/>
            <person name="Kumar S."/>
            <person name="Kwok R."/>
            <person name="Lander E."/>
            <person name="Langley C.H."/>
            <person name="Lapoint R."/>
            <person name="Lazzaro B.P."/>
            <person name="Lee S.J."/>
            <person name="Levesque L."/>
            <person name="Li R."/>
            <person name="Lin C.F."/>
            <person name="Lin M.F."/>
            <person name="Lindblad-Toh K."/>
            <person name="Llopart A."/>
            <person name="Long M."/>
            <person name="Low L."/>
            <person name="Lozovsky E."/>
            <person name="Lu J."/>
            <person name="Luo M."/>
            <person name="Machado C.A."/>
            <person name="Makalowski W."/>
            <person name="Marzo M."/>
            <person name="Matsuda M."/>
            <person name="Matzkin L."/>
            <person name="McAllister B."/>
            <person name="McBride C.S."/>
            <person name="McKernan B."/>
            <person name="McKernan K."/>
            <person name="Mendez-Lago M."/>
            <person name="Minx P."/>
            <person name="Mollenhauer M.U."/>
            <person name="Montooth K."/>
            <person name="Mount S.M."/>
            <person name="Mu X."/>
            <person name="Myers E."/>
            <person name="Negre B."/>
            <person name="Newfeld S."/>
            <person name="Nielsen R."/>
            <person name="Noor M.A."/>
            <person name="O'Grady P."/>
            <person name="Pachter L."/>
            <person name="Papaceit M."/>
            <person name="Parisi M.J."/>
            <person name="Parisi M."/>
            <person name="Parts L."/>
            <person name="Pedersen J.S."/>
            <person name="Pesole G."/>
            <person name="Phillippy A.M."/>
            <person name="Ponting C.P."/>
            <person name="Pop M."/>
            <person name="Porcelli D."/>
            <person name="Powell J.R."/>
            <person name="Prohaska S."/>
            <person name="Pruitt K."/>
            <person name="Puig M."/>
            <person name="Quesneville H."/>
            <person name="Ram K.R."/>
            <person name="Rand D."/>
            <person name="Rasmussen M.D."/>
            <person name="Reed L.K."/>
            <person name="Reenan R."/>
            <person name="Reily A."/>
            <person name="Remington K.A."/>
            <person name="Rieger T.T."/>
            <person name="Ritchie M.G."/>
            <person name="Robin C."/>
            <person name="Rogers Y.H."/>
            <person name="Rohde C."/>
            <person name="Rozas J."/>
            <person name="Rubenfield M.J."/>
            <person name="Ruiz A."/>
            <person name="Russo S."/>
            <person name="Salzberg S.L."/>
            <person name="Sanchez-Gracia A."/>
            <person name="Saranga D.J."/>
            <person name="Sato H."/>
            <person name="Schaeffer S.W."/>
            <person name="Schatz M.C."/>
            <person name="Schlenke T."/>
            <person name="Schwartz R."/>
            <person name="Segarra C."/>
            <person name="Singh R.S."/>
            <person name="Sirot L."/>
            <person name="Sirota M."/>
            <person name="Sisneros N.B."/>
            <person name="Smith C.D."/>
            <person name="Smith T.F."/>
            <person name="Spieth J."/>
            <person name="Stage D.E."/>
            <person name="Stark A."/>
            <person name="Stephan W."/>
            <person name="Strausberg R.L."/>
            <person name="Strempel S."/>
            <person name="Sturgill D."/>
            <person name="Sutton G."/>
            <person name="Sutton G.G."/>
            <person name="Tao W."/>
            <person name="Teichmann S."/>
            <person name="Tobari Y.N."/>
            <person name="Tomimura Y."/>
            <person name="Tsolas J.M."/>
            <person name="Valente V.L."/>
            <person name="Venter E."/>
            <person name="Venter J.C."/>
            <person name="Vicario S."/>
            <person name="Vieira F.G."/>
            <person name="Vilella A.J."/>
            <person name="Villasante A."/>
            <person name="Walenz B."/>
            <person name="Wang J."/>
            <person name="Wasserman M."/>
            <person name="Watts T."/>
            <person name="Wilson D."/>
            <person name="Wilson R.K."/>
            <person name="Wing R.A."/>
            <person name="Wolfner M.F."/>
            <person name="Wong A."/>
            <person name="Wong G.K."/>
            <person name="Wu C.I."/>
            <person name="Wu G."/>
            <person name="Yamamoto D."/>
            <person name="Yang H.P."/>
            <person name="Yang S.P."/>
            <person name="Yorke J.A."/>
            <person name="Yoshida K."/>
            <person name="Zdobnov E."/>
            <person name="Zhang P."/>
            <person name="Zhang Y."/>
            <person name="Zimin A.V."/>
            <person name="Baldwin J."/>
            <person name="Abdouelleil A."/>
            <person name="Abdulkadir J."/>
            <person name="Abebe A."/>
            <person name="Abera B."/>
            <person name="Abreu J."/>
            <person name="Acer S.C."/>
            <person name="Aftuck L."/>
            <person name="Alexander A."/>
            <person name="An P."/>
            <person name="Anderson E."/>
            <person name="Anderson S."/>
            <person name="Arachi H."/>
            <person name="Azer M."/>
            <person name="Bachantsang P."/>
            <person name="Barry A."/>
            <person name="Bayul T."/>
            <person name="Berlin A."/>
            <person name="Bessette D."/>
            <person name="Bloom T."/>
            <person name="Blye J."/>
            <person name="Boguslavskiy L."/>
            <person name="Bonnet C."/>
            <person name="Boukhgalter B."/>
            <person name="Bourzgui I."/>
            <person name="Brown A."/>
            <person name="Cahill P."/>
            <person name="Channer S."/>
            <person name="Cheshatsang Y."/>
            <person name="Chuda L."/>
            <person name="Citroen M."/>
            <person name="Collymore A."/>
            <person name="Cooke P."/>
            <person name="Costello M."/>
            <person name="D'Aco K."/>
            <person name="Daza R."/>
            <person name="De Haan G."/>
            <person name="DeGray S."/>
            <person name="DeMaso C."/>
            <person name="Dhargay N."/>
            <person name="Dooley K."/>
            <person name="Dooley E."/>
            <person name="Doricent M."/>
            <person name="Dorje P."/>
            <person name="Dorjee K."/>
            <person name="Dupes A."/>
            <person name="Elong R."/>
            <person name="Falk J."/>
            <person name="Farina A."/>
            <person name="Faro S."/>
            <person name="Ferguson D."/>
            <person name="Fisher S."/>
            <person name="Foley C.D."/>
            <person name="Franke A."/>
            <person name="Friedrich D."/>
            <person name="Gadbois L."/>
            <person name="Gearin G."/>
            <person name="Gearin C.R."/>
            <person name="Giannoukos G."/>
            <person name="Goode T."/>
            <person name="Graham J."/>
            <person name="Grandbois E."/>
            <person name="Grewal S."/>
            <person name="Gyaltsen K."/>
            <person name="Hafez N."/>
            <person name="Hagos B."/>
            <person name="Hall J."/>
            <person name="Henson C."/>
            <person name="Hollinger A."/>
            <person name="Honan T."/>
            <person name="Huard M.D."/>
            <person name="Hughes L."/>
            <person name="Hurhula B."/>
            <person name="Husby M.E."/>
            <person name="Kamat A."/>
            <person name="Kanga B."/>
            <person name="Kashin S."/>
            <person name="Khazanovich D."/>
            <person name="Kisner P."/>
            <person name="Lance K."/>
            <person name="Lara M."/>
            <person name="Lee W."/>
            <person name="Lennon N."/>
            <person name="Letendre F."/>
            <person name="LeVine R."/>
            <person name="Lipovsky A."/>
            <person name="Liu X."/>
            <person name="Liu J."/>
            <person name="Liu S."/>
            <person name="Lokyitsang T."/>
            <person name="Lokyitsang Y."/>
            <person name="Lubonja R."/>
            <person name="Lui A."/>
            <person name="MacDonald P."/>
            <person name="Magnisalis V."/>
            <person name="Maru K."/>
            <person name="Matthews C."/>
            <person name="McCusker W."/>
            <person name="McDonough S."/>
            <person name="Mehta T."/>
            <person name="Meldrim J."/>
            <person name="Meneus L."/>
            <person name="Mihai O."/>
            <person name="Mihalev A."/>
            <person name="Mihova T."/>
            <person name="Mittelman R."/>
            <person name="Mlenga V."/>
            <person name="Montmayeur A."/>
            <person name="Mulrain L."/>
            <person name="Navidi A."/>
            <person name="Naylor J."/>
            <person name="Negash T."/>
            <person name="Nguyen T."/>
            <person name="Nguyen N."/>
            <person name="Nicol R."/>
            <person name="Norbu C."/>
            <person name="Norbu N."/>
            <person name="Novod N."/>
            <person name="O'Neill B."/>
            <person name="Osman S."/>
            <person name="Markiewicz E."/>
            <person name="Oyono O.L."/>
            <person name="Patti C."/>
            <person name="Phunkhang P."/>
            <person name="Pierre F."/>
            <person name="Priest M."/>
            <person name="Raghuraman S."/>
            <person name="Rege F."/>
            <person name="Reyes R."/>
            <person name="Rise C."/>
            <person name="Rogov P."/>
            <person name="Ross K."/>
            <person name="Ryan E."/>
            <person name="Settipalli S."/>
            <person name="Shea T."/>
            <person name="Sherpa N."/>
            <person name="Shi L."/>
            <person name="Shih D."/>
            <person name="Sparrow T."/>
            <person name="Spaulding J."/>
            <person name="Stalker J."/>
            <person name="Stange-Thomann N."/>
            <person name="Stavropoulos S."/>
            <person name="Stone C."/>
            <person name="Strader C."/>
            <person name="Tesfaye S."/>
            <person name="Thomson T."/>
            <person name="Thoulutsang Y."/>
            <person name="Thoulutsang D."/>
            <person name="Topham K."/>
            <person name="Topping I."/>
            <person name="Tsamla T."/>
            <person name="Vassiliev H."/>
            <person name="Vo A."/>
            <person name="Wangchuk T."/>
            <person name="Wangdi T."/>
            <person name="Weiand M."/>
            <person name="Wilkinson J."/>
            <person name="Wilson A."/>
            <person name="Yadav S."/>
            <person name="Young G."/>
            <person name="Yu Q."/>
            <person name="Zembek L."/>
            <person name="Zhong D."/>
            <person name="Zimmer A."/>
            <person name="Zwirko Z."/>
            <person name="Jaffe D.B."/>
            <person name="Alvarez P."/>
            <person name="Brockman W."/>
            <person name="Butler J."/>
            <person name="Chin C."/>
            <person name="Gnerre S."/>
            <person name="Grabherr M."/>
            <person name="Kleber M."/>
            <person name="Mauceli E."/>
            <person name="MacCallum I."/>
        </authorList>
    </citation>
    <scope>NUCLEOTIDE SEQUENCE [LARGE SCALE GENOMIC DNA]</scope>
    <source>
        <strain evidence="6">Tucson 15287-2541.00</strain>
    </source>
</reference>
<dbReference type="FunCoup" id="B4JV13">
    <property type="interactions" value="7"/>
</dbReference>
<dbReference type="PhylomeDB" id="B4JV13"/>
<keyword evidence="1 4" id="KW-0732">Signal</keyword>
<dbReference type="Gene3D" id="3.15.10.30">
    <property type="entry name" value="Haemolymph juvenile hormone binding protein"/>
    <property type="match status" value="1"/>
</dbReference>
<dbReference type="PANTHER" id="PTHR11008">
    <property type="entry name" value="PROTEIN TAKEOUT-LIKE PROTEIN"/>
    <property type="match status" value="1"/>
</dbReference>
<dbReference type="SMR" id="B4JV13"/>
<evidence type="ECO:0000256" key="1">
    <source>
        <dbReference type="ARBA" id="ARBA00022729"/>
    </source>
</evidence>
<dbReference type="SMART" id="SM00700">
    <property type="entry name" value="JHBP"/>
    <property type="match status" value="1"/>
</dbReference>
<dbReference type="eggNOG" id="ENOG502SQ21">
    <property type="taxonomic scope" value="Eukaryota"/>
</dbReference>
<evidence type="ECO:0000256" key="3">
    <source>
        <dbReference type="ARBA" id="ARBA00060902"/>
    </source>
</evidence>
<evidence type="ECO:0000256" key="4">
    <source>
        <dbReference type="SAM" id="SignalP"/>
    </source>
</evidence>
<dbReference type="InterPro" id="IPR010562">
    <property type="entry name" value="Haemolymph_juvenile_hormone-bd"/>
</dbReference>
<dbReference type="KEGG" id="dgr:6568316"/>
<gene>
    <name evidence="5" type="primary">Dgri\GH17382</name>
    <name evidence="5" type="ORF">Dgri_GH17382</name>
</gene>
<comment type="similarity">
    <text evidence="3">Belongs to the TO family.</text>
</comment>
<dbReference type="InterPro" id="IPR038606">
    <property type="entry name" value="To_sf"/>
</dbReference>
<dbReference type="HOGENOM" id="CLU_069908_0_2_1"/>
<feature type="chain" id="PRO_5002813007" evidence="4">
    <location>
        <begin position="21"/>
        <end position="259"/>
    </location>
</feature>
<evidence type="ECO:0000313" key="5">
    <source>
        <dbReference type="EMBL" id="EDV91333.1"/>
    </source>
</evidence>
<dbReference type="Pfam" id="PF06585">
    <property type="entry name" value="JHBP"/>
    <property type="match status" value="1"/>
</dbReference>
<sequence length="259" mass="28630">MDKLFLSLLLLSCLYASSNGDASELPAGIQKCSINDENCLKDSMNYVIKNYAKTGIKELGLVQLDPLLLKKFSLPKKPNSPVSIDLTFRNASMIGFAEAQVKKASFLTSNLSRTMVFDFVVPKIILKGPYSINGQVLILPIVGKGNAEIVLKNCRSHFIVKLEAVSKGPGLTYVNVVDLRMDLEPSHVTYKLGGLFGGQKDLSENLHILINENWREIFNELKDDISVAMGLIFKLMLSKTMSMLPLEQLFSDGNVLNLS</sequence>